<keyword evidence="3" id="KW-0963">Cytoplasm</keyword>
<evidence type="ECO:0000256" key="2">
    <source>
        <dbReference type="ARBA" id="ARBA00022448"/>
    </source>
</evidence>
<keyword evidence="6" id="KW-0445">Lipid transport</keyword>
<dbReference type="SUPFAM" id="SSF55961">
    <property type="entry name" value="Bet v1-like"/>
    <property type="match status" value="1"/>
</dbReference>
<keyword evidence="5" id="KW-0007">Acetylation</keyword>
<keyword evidence="2" id="KW-0813">Transport</keyword>
<dbReference type="EMBL" id="CAJNYV010004967">
    <property type="protein sequence ID" value="CAF3710575.1"/>
    <property type="molecule type" value="Genomic_DNA"/>
</dbReference>
<dbReference type="AlphaFoldDB" id="A0A818VC76"/>
<dbReference type="Proteomes" id="UP000663838">
    <property type="component" value="Unassembled WGS sequence"/>
</dbReference>
<evidence type="ECO:0000256" key="11">
    <source>
        <dbReference type="ARBA" id="ARBA00079049"/>
    </source>
</evidence>
<dbReference type="InterPro" id="IPR023393">
    <property type="entry name" value="START-like_dom_sf"/>
</dbReference>
<comment type="subunit">
    <text evidence="8">Interacts with ACOT13/THEM2.</text>
</comment>
<evidence type="ECO:0000259" key="13">
    <source>
        <dbReference type="PROSITE" id="PS50848"/>
    </source>
</evidence>
<name>A0A818VC76_9BILA</name>
<dbReference type="PANTHER" id="PTHR19308:SF39">
    <property type="entry name" value="PHOSPHATIDYLCHOLINE TRANSFER PROTEIN"/>
    <property type="match status" value="1"/>
</dbReference>
<comment type="caution">
    <text evidence="14">The sequence shown here is derived from an EMBL/GenBank/DDBJ whole genome shotgun (WGS) entry which is preliminary data.</text>
</comment>
<evidence type="ECO:0000256" key="4">
    <source>
        <dbReference type="ARBA" id="ARBA00022553"/>
    </source>
</evidence>
<dbReference type="SMART" id="SM00234">
    <property type="entry name" value="START"/>
    <property type="match status" value="1"/>
</dbReference>
<evidence type="ECO:0000256" key="3">
    <source>
        <dbReference type="ARBA" id="ARBA00022490"/>
    </source>
</evidence>
<keyword evidence="7" id="KW-0446">Lipid-binding</keyword>
<dbReference type="EMBL" id="CAJOBS010001153">
    <property type="protein sequence ID" value="CAF4695426.1"/>
    <property type="molecule type" value="Genomic_DNA"/>
</dbReference>
<dbReference type="PANTHER" id="PTHR19308">
    <property type="entry name" value="PHOSPHATIDYLCHOLINE TRANSFER PROTEIN"/>
    <property type="match status" value="1"/>
</dbReference>
<dbReference type="FunFam" id="3.30.530.20:FF:000017">
    <property type="entry name" value="Phosphatidylcholine transfer protein, putative"/>
    <property type="match status" value="1"/>
</dbReference>
<organism evidence="14 16">
    <name type="scientific">Rotaria socialis</name>
    <dbReference type="NCBI Taxonomy" id="392032"/>
    <lineage>
        <taxon>Eukaryota</taxon>
        <taxon>Metazoa</taxon>
        <taxon>Spiralia</taxon>
        <taxon>Gnathifera</taxon>
        <taxon>Rotifera</taxon>
        <taxon>Eurotatoria</taxon>
        <taxon>Bdelloidea</taxon>
        <taxon>Philodinida</taxon>
        <taxon>Philodinidae</taxon>
        <taxon>Rotaria</taxon>
    </lineage>
</organism>
<evidence type="ECO:0000313" key="15">
    <source>
        <dbReference type="EMBL" id="CAF4695426.1"/>
    </source>
</evidence>
<accession>A0A818VC76</accession>
<comment type="subcellular location">
    <subcellularLocation>
        <location evidence="1">Cytoplasm</location>
    </subcellularLocation>
</comment>
<feature type="region of interest" description="Disordered" evidence="12">
    <location>
        <begin position="230"/>
        <end position="259"/>
    </location>
</feature>
<evidence type="ECO:0000256" key="6">
    <source>
        <dbReference type="ARBA" id="ARBA00023055"/>
    </source>
</evidence>
<dbReference type="Pfam" id="PF01852">
    <property type="entry name" value="START"/>
    <property type="match status" value="1"/>
</dbReference>
<proteinExistence type="predicted"/>
<sequence>MDPFLSIEELAREFDTPNLTDWKLFAQNSSLSCYRRTNQKLFYYKFFHHLPDISPDVLHNVVLDVEYRVVWDKYLKEGRKINDGDKNGIYWLLSMPLFMSNRDYTFVQEKGEYDIGDRHFYYASTHCEEFKNELPRKKIIRIENCQSQTIICTDGAEGSKAVILYSEDPRGSFPKAAWSWAAKFGIPLYAKLTHNACKTYPQWIKDKKIIVPNVIEDDADSAAEETAAAAAAAAMISPEDSVADNDDCHNEQEQEQDKE</sequence>
<evidence type="ECO:0000313" key="14">
    <source>
        <dbReference type="EMBL" id="CAF3710575.1"/>
    </source>
</evidence>
<dbReference type="InterPro" id="IPR051213">
    <property type="entry name" value="START_lipid_transfer"/>
</dbReference>
<evidence type="ECO:0000256" key="7">
    <source>
        <dbReference type="ARBA" id="ARBA00023121"/>
    </source>
</evidence>
<gene>
    <name evidence="14" type="ORF">KIK155_LOCUS27293</name>
    <name evidence="15" type="ORF">TOA249_LOCUS16715</name>
</gene>
<evidence type="ECO:0000256" key="9">
    <source>
        <dbReference type="ARBA" id="ARBA00069061"/>
    </source>
</evidence>
<evidence type="ECO:0000256" key="12">
    <source>
        <dbReference type="SAM" id="MobiDB-lite"/>
    </source>
</evidence>
<dbReference type="Proteomes" id="UP000663865">
    <property type="component" value="Unassembled WGS sequence"/>
</dbReference>
<dbReference type="GO" id="GO:0006869">
    <property type="term" value="P:lipid transport"/>
    <property type="evidence" value="ECO:0007669"/>
    <property type="project" value="UniProtKB-KW"/>
</dbReference>
<dbReference type="GO" id="GO:0005829">
    <property type="term" value="C:cytosol"/>
    <property type="evidence" value="ECO:0007669"/>
    <property type="project" value="UniProtKB-ARBA"/>
</dbReference>
<feature type="domain" description="START" evidence="13">
    <location>
        <begin position="22"/>
        <end position="202"/>
    </location>
</feature>
<dbReference type="GO" id="GO:0008289">
    <property type="term" value="F:lipid binding"/>
    <property type="evidence" value="ECO:0007669"/>
    <property type="project" value="UniProtKB-KW"/>
</dbReference>
<evidence type="ECO:0000256" key="1">
    <source>
        <dbReference type="ARBA" id="ARBA00004496"/>
    </source>
</evidence>
<protein>
    <recommendedName>
        <fullName evidence="9">Phosphatidylcholine transfer protein</fullName>
    </recommendedName>
    <alternativeName>
        <fullName evidence="11">START domain-containing protein 2</fullName>
    </alternativeName>
    <alternativeName>
        <fullName evidence="10">StAR-related lipid transfer protein 2</fullName>
    </alternativeName>
</protein>
<evidence type="ECO:0000313" key="16">
    <source>
        <dbReference type="Proteomes" id="UP000663865"/>
    </source>
</evidence>
<dbReference type="Gene3D" id="3.30.530.20">
    <property type="match status" value="1"/>
</dbReference>
<reference evidence="14" key="1">
    <citation type="submission" date="2021-02" db="EMBL/GenBank/DDBJ databases">
        <authorList>
            <person name="Nowell W R."/>
        </authorList>
    </citation>
    <scope>NUCLEOTIDE SEQUENCE</scope>
</reference>
<dbReference type="PROSITE" id="PS50848">
    <property type="entry name" value="START"/>
    <property type="match status" value="1"/>
</dbReference>
<evidence type="ECO:0000256" key="10">
    <source>
        <dbReference type="ARBA" id="ARBA00077188"/>
    </source>
</evidence>
<keyword evidence="4" id="KW-0597">Phosphoprotein</keyword>
<dbReference type="InterPro" id="IPR002913">
    <property type="entry name" value="START_lipid-bd_dom"/>
</dbReference>
<evidence type="ECO:0000256" key="5">
    <source>
        <dbReference type="ARBA" id="ARBA00022990"/>
    </source>
</evidence>
<feature type="compositionally biased region" description="Basic and acidic residues" evidence="12">
    <location>
        <begin position="246"/>
        <end position="259"/>
    </location>
</feature>
<evidence type="ECO:0000256" key="8">
    <source>
        <dbReference type="ARBA" id="ARBA00063535"/>
    </source>
</evidence>